<dbReference type="Proteomes" id="UP001208017">
    <property type="component" value="Unassembled WGS sequence"/>
</dbReference>
<evidence type="ECO:0000313" key="2">
    <source>
        <dbReference type="EMBL" id="MCX7568780.1"/>
    </source>
</evidence>
<name>A0ABT3WZR3_9BACL</name>
<evidence type="ECO:0000313" key="3">
    <source>
        <dbReference type="Proteomes" id="UP001208017"/>
    </source>
</evidence>
<dbReference type="EMBL" id="JAPMLT010000001">
    <property type="protein sequence ID" value="MCX7568780.1"/>
    <property type="molecule type" value="Genomic_DNA"/>
</dbReference>
<dbReference type="PROSITE" id="PS51354">
    <property type="entry name" value="GLUTAREDOXIN_2"/>
    <property type="match status" value="1"/>
</dbReference>
<keyword evidence="3" id="KW-1185">Reference proteome</keyword>
<dbReference type="RefSeq" id="WP_267150019.1">
    <property type="nucleotide sequence ID" value="NZ_JAPMLT010000001.1"/>
</dbReference>
<sequence>MEKKVILYSQPTCPPCFQAKAWLADEEIPFEVRDIREKREYLEELVNLGANATPAFVIGDEVVLGFNKDKIRAALAK</sequence>
<dbReference type="PANTHER" id="PTHR34386">
    <property type="entry name" value="GLUTAREDOXIN"/>
    <property type="match status" value="1"/>
</dbReference>
<dbReference type="PANTHER" id="PTHR34386:SF1">
    <property type="entry name" value="GLUTAREDOXIN-LIKE PROTEIN NRDH"/>
    <property type="match status" value="1"/>
</dbReference>
<dbReference type="Gene3D" id="3.40.30.10">
    <property type="entry name" value="Glutaredoxin"/>
    <property type="match status" value="1"/>
</dbReference>
<dbReference type="CDD" id="cd02976">
    <property type="entry name" value="NrdH"/>
    <property type="match status" value="1"/>
</dbReference>
<reference evidence="2 3" key="1">
    <citation type="submission" date="2022-11" db="EMBL/GenBank/DDBJ databases">
        <title>Study of microbial diversity in lake waters.</title>
        <authorList>
            <person name="Zhang J."/>
        </authorList>
    </citation>
    <scope>NUCLEOTIDE SEQUENCE [LARGE SCALE GENOMIC DNA]</scope>
    <source>
        <strain evidence="2 3">DT12</strain>
    </source>
</reference>
<dbReference type="InterPro" id="IPR002109">
    <property type="entry name" value="Glutaredoxin"/>
</dbReference>
<accession>A0ABT3WZR3</accession>
<comment type="caution">
    <text evidence="2">The sequence shown here is derived from an EMBL/GenBank/DDBJ whole genome shotgun (WGS) entry which is preliminary data.</text>
</comment>
<dbReference type="InterPro" id="IPR036249">
    <property type="entry name" value="Thioredoxin-like_sf"/>
</dbReference>
<dbReference type="InterPro" id="IPR051548">
    <property type="entry name" value="Grx-like_ET"/>
</dbReference>
<proteinExistence type="predicted"/>
<gene>
    <name evidence="2" type="ORF">OS242_02185</name>
</gene>
<dbReference type="Pfam" id="PF00462">
    <property type="entry name" value="Glutaredoxin"/>
    <property type="match status" value="1"/>
</dbReference>
<evidence type="ECO:0000259" key="1">
    <source>
        <dbReference type="Pfam" id="PF00462"/>
    </source>
</evidence>
<dbReference type="SUPFAM" id="SSF52833">
    <property type="entry name" value="Thioredoxin-like"/>
    <property type="match status" value="1"/>
</dbReference>
<organism evidence="2 3">
    <name type="scientific">Tumebacillus lacus</name>
    <dbReference type="NCBI Taxonomy" id="2995335"/>
    <lineage>
        <taxon>Bacteria</taxon>
        <taxon>Bacillati</taxon>
        <taxon>Bacillota</taxon>
        <taxon>Bacilli</taxon>
        <taxon>Bacillales</taxon>
        <taxon>Alicyclobacillaceae</taxon>
        <taxon>Tumebacillus</taxon>
    </lineage>
</organism>
<protein>
    <submittedName>
        <fullName evidence="2">Glutaredoxin family protein</fullName>
    </submittedName>
</protein>
<feature type="domain" description="Glutaredoxin" evidence="1">
    <location>
        <begin position="5"/>
        <end position="63"/>
    </location>
</feature>